<dbReference type="GO" id="GO:0006508">
    <property type="term" value="P:proteolysis"/>
    <property type="evidence" value="ECO:0007669"/>
    <property type="project" value="UniProtKB-KW"/>
</dbReference>
<evidence type="ECO:0000256" key="1">
    <source>
        <dbReference type="ARBA" id="ARBA00012493"/>
    </source>
</evidence>
<evidence type="ECO:0000256" key="9">
    <source>
        <dbReference type="ARBA" id="ARBA00022908"/>
    </source>
</evidence>
<evidence type="ECO:0000259" key="12">
    <source>
        <dbReference type="PROSITE" id="PS50175"/>
    </source>
</evidence>
<keyword evidence="7" id="KW-0378">Hydrolase</keyword>
<reference evidence="15" key="2">
    <citation type="submission" date="2020-12" db="EMBL/GenBank/DDBJ databases">
        <authorList>
            <person name="Kanost M."/>
        </authorList>
    </citation>
    <scope>NUCLEOTIDE SEQUENCE</scope>
</reference>
<keyword evidence="5" id="KW-0540">Nuclease</keyword>
<dbReference type="InterPro" id="IPR041588">
    <property type="entry name" value="Integrase_H2C2"/>
</dbReference>
<evidence type="ECO:0000256" key="7">
    <source>
        <dbReference type="ARBA" id="ARBA00022801"/>
    </source>
</evidence>
<dbReference type="AlphaFoldDB" id="A0A921YNV5"/>
<dbReference type="Pfam" id="PF00078">
    <property type="entry name" value="RVT_1"/>
    <property type="match status" value="1"/>
</dbReference>
<evidence type="ECO:0000256" key="6">
    <source>
        <dbReference type="ARBA" id="ARBA00022759"/>
    </source>
</evidence>
<feature type="domain" description="Peptidase A2" evidence="12">
    <location>
        <begin position="67"/>
        <end position="146"/>
    </location>
</feature>
<reference evidence="15" key="1">
    <citation type="journal article" date="2016" name="Insect Biochem. Mol. Biol.">
        <title>Multifaceted biological insights from a draft genome sequence of the tobacco hornworm moth, Manduca sexta.</title>
        <authorList>
            <person name="Kanost M.R."/>
            <person name="Arrese E.L."/>
            <person name="Cao X."/>
            <person name="Chen Y.R."/>
            <person name="Chellapilla S."/>
            <person name="Goldsmith M.R."/>
            <person name="Grosse-Wilde E."/>
            <person name="Heckel D.G."/>
            <person name="Herndon N."/>
            <person name="Jiang H."/>
            <person name="Papanicolaou A."/>
            <person name="Qu J."/>
            <person name="Soulages J.L."/>
            <person name="Vogel H."/>
            <person name="Walters J."/>
            <person name="Waterhouse R.M."/>
            <person name="Ahn S.J."/>
            <person name="Almeida F.C."/>
            <person name="An C."/>
            <person name="Aqrawi P."/>
            <person name="Bretschneider A."/>
            <person name="Bryant W.B."/>
            <person name="Bucks S."/>
            <person name="Chao H."/>
            <person name="Chevignon G."/>
            <person name="Christen J.M."/>
            <person name="Clarke D.F."/>
            <person name="Dittmer N.T."/>
            <person name="Ferguson L.C.F."/>
            <person name="Garavelou S."/>
            <person name="Gordon K.H.J."/>
            <person name="Gunaratna R.T."/>
            <person name="Han Y."/>
            <person name="Hauser F."/>
            <person name="He Y."/>
            <person name="Heidel-Fischer H."/>
            <person name="Hirsh A."/>
            <person name="Hu Y."/>
            <person name="Jiang H."/>
            <person name="Kalra D."/>
            <person name="Klinner C."/>
            <person name="Konig C."/>
            <person name="Kovar C."/>
            <person name="Kroll A.R."/>
            <person name="Kuwar S.S."/>
            <person name="Lee S.L."/>
            <person name="Lehman R."/>
            <person name="Li K."/>
            <person name="Li Z."/>
            <person name="Liang H."/>
            <person name="Lovelace S."/>
            <person name="Lu Z."/>
            <person name="Mansfield J.H."/>
            <person name="McCulloch K.J."/>
            <person name="Mathew T."/>
            <person name="Morton B."/>
            <person name="Muzny D.M."/>
            <person name="Neunemann D."/>
            <person name="Ongeri F."/>
            <person name="Pauchet Y."/>
            <person name="Pu L.L."/>
            <person name="Pyrousis I."/>
            <person name="Rao X.J."/>
            <person name="Redding A."/>
            <person name="Roesel C."/>
            <person name="Sanchez-Gracia A."/>
            <person name="Schaack S."/>
            <person name="Shukla A."/>
            <person name="Tetreau G."/>
            <person name="Wang Y."/>
            <person name="Xiong G.H."/>
            <person name="Traut W."/>
            <person name="Walsh T.K."/>
            <person name="Worley K.C."/>
            <person name="Wu D."/>
            <person name="Wu W."/>
            <person name="Wu Y.Q."/>
            <person name="Zhang X."/>
            <person name="Zou Z."/>
            <person name="Zucker H."/>
            <person name="Briscoe A.D."/>
            <person name="Burmester T."/>
            <person name="Clem R.J."/>
            <person name="Feyereisen R."/>
            <person name="Grimmelikhuijzen C.J.P."/>
            <person name="Hamodrakas S.J."/>
            <person name="Hansson B.S."/>
            <person name="Huguet E."/>
            <person name="Jermiin L.S."/>
            <person name="Lan Q."/>
            <person name="Lehman H.K."/>
            <person name="Lorenzen M."/>
            <person name="Merzendorfer H."/>
            <person name="Michalopoulos I."/>
            <person name="Morton D.B."/>
            <person name="Muthukrishnan S."/>
            <person name="Oakeshott J.G."/>
            <person name="Palmer W."/>
            <person name="Park Y."/>
            <person name="Passarelli A.L."/>
            <person name="Rozas J."/>
            <person name="Schwartz L.M."/>
            <person name="Smith W."/>
            <person name="Southgate A."/>
            <person name="Vilcinskas A."/>
            <person name="Vogt R."/>
            <person name="Wang P."/>
            <person name="Werren J."/>
            <person name="Yu X.Q."/>
            <person name="Zhou J.J."/>
            <person name="Brown S.J."/>
            <person name="Scherer S.E."/>
            <person name="Richards S."/>
            <person name="Blissard G.W."/>
        </authorList>
    </citation>
    <scope>NUCLEOTIDE SEQUENCE</scope>
</reference>
<dbReference type="InterPro" id="IPR000477">
    <property type="entry name" value="RT_dom"/>
</dbReference>
<evidence type="ECO:0000256" key="11">
    <source>
        <dbReference type="ARBA" id="ARBA00023268"/>
    </source>
</evidence>
<keyword evidence="3" id="KW-0808">Transferase</keyword>
<gene>
    <name evidence="15" type="ORF">O3G_MSEX002351</name>
</gene>
<protein>
    <recommendedName>
        <fullName evidence="1">RNA-directed DNA polymerase</fullName>
        <ecNumber evidence="1">2.7.7.49</ecNumber>
    </recommendedName>
</protein>
<keyword evidence="9" id="KW-0229">DNA integration</keyword>
<evidence type="ECO:0000256" key="3">
    <source>
        <dbReference type="ARBA" id="ARBA00022679"/>
    </source>
</evidence>
<evidence type="ECO:0000313" key="16">
    <source>
        <dbReference type="Proteomes" id="UP000791440"/>
    </source>
</evidence>
<evidence type="ECO:0000256" key="10">
    <source>
        <dbReference type="ARBA" id="ARBA00022918"/>
    </source>
</evidence>
<dbReference type="FunFam" id="3.10.10.10:FF:000007">
    <property type="entry name" value="Retrovirus-related Pol polyprotein from transposon 17.6-like Protein"/>
    <property type="match status" value="1"/>
</dbReference>
<proteinExistence type="predicted"/>
<evidence type="ECO:0000256" key="5">
    <source>
        <dbReference type="ARBA" id="ARBA00022722"/>
    </source>
</evidence>
<dbReference type="CDD" id="cd01647">
    <property type="entry name" value="RT_LTR"/>
    <property type="match status" value="1"/>
</dbReference>
<dbReference type="Proteomes" id="UP000791440">
    <property type="component" value="Unassembled WGS sequence"/>
</dbReference>
<dbReference type="FunFam" id="3.30.70.270:FF:000020">
    <property type="entry name" value="Transposon Tf2-6 polyprotein-like Protein"/>
    <property type="match status" value="1"/>
</dbReference>
<evidence type="ECO:0000313" key="15">
    <source>
        <dbReference type="EMBL" id="KAG6442469.1"/>
    </source>
</evidence>
<comment type="caution">
    <text evidence="15">The sequence shown here is derived from an EMBL/GenBank/DDBJ whole genome shotgun (WGS) entry which is preliminary data.</text>
</comment>
<keyword evidence="16" id="KW-1185">Reference proteome</keyword>
<evidence type="ECO:0000256" key="4">
    <source>
        <dbReference type="ARBA" id="ARBA00022695"/>
    </source>
</evidence>
<dbReference type="InterPro" id="IPR001995">
    <property type="entry name" value="Peptidase_A2_cat"/>
</dbReference>
<dbReference type="PANTHER" id="PTHR37984">
    <property type="entry name" value="PROTEIN CBG26694"/>
    <property type="match status" value="1"/>
</dbReference>
<evidence type="ECO:0000259" key="13">
    <source>
        <dbReference type="PROSITE" id="PS50878"/>
    </source>
</evidence>
<dbReference type="InterPro" id="IPR041577">
    <property type="entry name" value="RT_RNaseH_2"/>
</dbReference>
<dbReference type="PROSITE" id="PS50175">
    <property type="entry name" value="ASP_PROT_RETROV"/>
    <property type="match status" value="1"/>
</dbReference>
<dbReference type="PROSITE" id="PS00141">
    <property type="entry name" value="ASP_PROTEASE"/>
    <property type="match status" value="1"/>
</dbReference>
<keyword evidence="6" id="KW-0255">Endonuclease</keyword>
<keyword evidence="4" id="KW-0548">Nucleotidyltransferase</keyword>
<dbReference type="CDD" id="cd09274">
    <property type="entry name" value="RNase_HI_RT_Ty3"/>
    <property type="match status" value="1"/>
</dbReference>
<evidence type="ECO:0000259" key="14">
    <source>
        <dbReference type="PROSITE" id="PS50994"/>
    </source>
</evidence>
<dbReference type="GO" id="GO:0004190">
    <property type="term" value="F:aspartic-type endopeptidase activity"/>
    <property type="evidence" value="ECO:0007669"/>
    <property type="project" value="InterPro"/>
</dbReference>
<dbReference type="GO" id="GO:0003964">
    <property type="term" value="F:RNA-directed DNA polymerase activity"/>
    <property type="evidence" value="ECO:0007669"/>
    <property type="project" value="UniProtKB-KW"/>
</dbReference>
<feature type="domain" description="Integrase catalytic" evidence="14">
    <location>
        <begin position="802"/>
        <end position="960"/>
    </location>
</feature>
<dbReference type="GO" id="GO:0004519">
    <property type="term" value="F:endonuclease activity"/>
    <property type="evidence" value="ECO:0007669"/>
    <property type="project" value="UniProtKB-KW"/>
</dbReference>
<accession>A0A921YNV5</accession>
<evidence type="ECO:0000256" key="2">
    <source>
        <dbReference type="ARBA" id="ARBA00022670"/>
    </source>
</evidence>
<sequence length="1096" mass="125741">MMFKIGETPSNSKSVECKYCHKKGHLEKNCYRKENDLKHGTANKRSVNFCGPLNRCMITIRISNRNYDCLFDSGADCSLVRQTISGSIPGKRKSVNTIFTGIGGMAVTCSLSIITVIEIDQVSVELELFIVEDHQSRFDILIGYDLVQIPGLLITLTDGNMTVSRNLVINECTTLKVPGVLNTDLTNDKLLQKLHKILDKYKDNFTSGNKVSKVNTGELTIRLKNSDKVVHRSPYRLSLIEREKVKEIINDLKQNCIIRDSSSPFSSPILLVKKKDGTDRLCVDFRELNANTVRDNFPLPLISDQIDKLGKARYFTCLDMTAGFYQIPISTESIEKTAFVTPDGQYEYLRMPFGLCNAPSVYQRAINKALGDYRDKIALVYIDDVLVMSVTEEEGLVNLEIVLERLTKCGFSLNINKCSFLKKSVEYLGNIIQNGTVQPSPRKINALAKATVPKNIKELRQFNGLAGYFRKFVPNFSKIMTPLYALTKIGVPWKWTEHQENARQEIIRRLTSSPLLTIFDPDLPCELHTDASSLGYGAVLIQRQEKNPHVIGYFSMRTTNAESKYHSYELETLAVVKAIKHFRHFLYGRCFKVITDCNSLKASRTKRELTPRVHRWWAFLQNFQFEIEYRKGDRLSHADYFSRNPVDINTITLTDNTDPKNTLKPLKFLINSSTLDHNWLLIEQKRDPILKNIVEQLGSDTIPKDVADTYVILQDKLLRRRVQIDNKTRKLIIVPRDYRWNLISHYHDNLQHFSWEKMLAKIREQYWFPNMSKLVRKFTENCVSCRIRKGMSGAKQVTLHPIDKVPIPFHTIHADITGRMNGRRNNTEYAFVFIDAFTKYTHLIYSNDRTSDTATSCFRKVISIFGTPTRLITDQDKSFTSTEFKNFCQFYGIEHHVVAKGASRANGQVERIMKIIKDNMSIVELDKPWYSAIQDLQLAINCSVSKSTGKSPMELLFGKKCSPPGIKLLQVDVDEMCDDLNKERSISKLRMDEQSFRDKLRFDKGKSQIKPFKVGDFVLMHKHERHTTKLGPKFEGPMEVLEVLPNNRYKVKHVNLRGCSEKIASHDFLRPAPHAQSDPFMDDDDEPAVWANCTKD</sequence>
<dbReference type="EC" id="2.7.7.49" evidence="1"/>
<dbReference type="Pfam" id="PF00665">
    <property type="entry name" value="rve"/>
    <property type="match status" value="1"/>
</dbReference>
<keyword evidence="11" id="KW-0511">Multifunctional enzyme</keyword>
<dbReference type="PANTHER" id="PTHR37984:SF5">
    <property type="entry name" value="PROTEIN NYNRIN-LIKE"/>
    <property type="match status" value="1"/>
</dbReference>
<keyword evidence="10" id="KW-0695">RNA-directed DNA polymerase</keyword>
<dbReference type="FunFam" id="1.10.340.70:FF:000001">
    <property type="entry name" value="Retrovirus-related Pol polyprotein from transposon gypsy-like Protein"/>
    <property type="match status" value="1"/>
</dbReference>
<organism evidence="15 16">
    <name type="scientific">Manduca sexta</name>
    <name type="common">Tobacco hawkmoth</name>
    <name type="synonym">Tobacco hornworm</name>
    <dbReference type="NCBI Taxonomy" id="7130"/>
    <lineage>
        <taxon>Eukaryota</taxon>
        <taxon>Metazoa</taxon>
        <taxon>Ecdysozoa</taxon>
        <taxon>Arthropoda</taxon>
        <taxon>Hexapoda</taxon>
        <taxon>Insecta</taxon>
        <taxon>Pterygota</taxon>
        <taxon>Neoptera</taxon>
        <taxon>Endopterygota</taxon>
        <taxon>Lepidoptera</taxon>
        <taxon>Glossata</taxon>
        <taxon>Ditrysia</taxon>
        <taxon>Bombycoidea</taxon>
        <taxon>Sphingidae</taxon>
        <taxon>Sphinginae</taxon>
        <taxon>Sphingini</taxon>
        <taxon>Manduca</taxon>
    </lineage>
</organism>
<feature type="domain" description="Reverse transcriptase" evidence="13">
    <location>
        <begin position="253"/>
        <end position="432"/>
    </location>
</feature>
<dbReference type="InterPro" id="IPR001969">
    <property type="entry name" value="Aspartic_peptidase_AS"/>
</dbReference>
<keyword evidence="8" id="KW-0460">Magnesium</keyword>
<dbReference type="Pfam" id="PF17919">
    <property type="entry name" value="RT_RNaseH_2"/>
    <property type="match status" value="1"/>
</dbReference>
<dbReference type="CDD" id="cd00303">
    <property type="entry name" value="retropepsin_like"/>
    <property type="match status" value="1"/>
</dbReference>
<dbReference type="EMBL" id="JH668293">
    <property type="protein sequence ID" value="KAG6442469.1"/>
    <property type="molecule type" value="Genomic_DNA"/>
</dbReference>
<keyword evidence="2" id="KW-0645">Protease</keyword>
<dbReference type="PROSITE" id="PS50994">
    <property type="entry name" value="INTEGRASE"/>
    <property type="match status" value="1"/>
</dbReference>
<dbReference type="FunFam" id="3.10.20.370:FF:000001">
    <property type="entry name" value="Retrovirus-related Pol polyprotein from transposon 17.6-like protein"/>
    <property type="match status" value="1"/>
</dbReference>
<name>A0A921YNV5_MANSE</name>
<dbReference type="PROSITE" id="PS50878">
    <property type="entry name" value="RT_POL"/>
    <property type="match status" value="1"/>
</dbReference>
<dbReference type="InterPro" id="IPR050951">
    <property type="entry name" value="Retrovirus_Pol_polyprotein"/>
</dbReference>
<dbReference type="GO" id="GO:0015074">
    <property type="term" value="P:DNA integration"/>
    <property type="evidence" value="ECO:0007669"/>
    <property type="project" value="UniProtKB-KW"/>
</dbReference>
<dbReference type="InterPro" id="IPR001584">
    <property type="entry name" value="Integrase_cat-core"/>
</dbReference>
<evidence type="ECO:0000256" key="8">
    <source>
        <dbReference type="ARBA" id="ARBA00022842"/>
    </source>
</evidence>
<dbReference type="Pfam" id="PF17921">
    <property type="entry name" value="Integrase_H2C2"/>
    <property type="match status" value="1"/>
</dbReference>
<dbReference type="Pfam" id="PF00077">
    <property type="entry name" value="RVP"/>
    <property type="match status" value="1"/>
</dbReference>
<dbReference type="InterPro" id="IPR018061">
    <property type="entry name" value="Retropepsins"/>
</dbReference>